<dbReference type="PROSITE" id="PS00108">
    <property type="entry name" value="PROTEIN_KINASE_ST"/>
    <property type="match status" value="1"/>
</dbReference>
<evidence type="ECO:0000256" key="2">
    <source>
        <dbReference type="ARBA" id="ARBA00022741"/>
    </source>
</evidence>
<dbReference type="Pfam" id="PF00069">
    <property type="entry name" value="Pkinase"/>
    <property type="match status" value="1"/>
</dbReference>
<feature type="domain" description="Protein kinase" evidence="6">
    <location>
        <begin position="129"/>
        <end position="386"/>
    </location>
</feature>
<dbReference type="PANTHER" id="PTHR24347">
    <property type="entry name" value="SERINE/THREONINE-PROTEIN KINASE"/>
    <property type="match status" value="1"/>
</dbReference>
<evidence type="ECO:0000313" key="8">
    <source>
        <dbReference type="Proteomes" id="UP001162131"/>
    </source>
</evidence>
<dbReference type="AlphaFoldDB" id="A0AAU9JU74"/>
<dbReference type="PROSITE" id="PS00107">
    <property type="entry name" value="PROTEIN_KINASE_ATP"/>
    <property type="match status" value="1"/>
</dbReference>
<feature type="binding site" evidence="4">
    <location>
        <position position="158"/>
    </location>
    <ligand>
        <name>ATP</name>
        <dbReference type="ChEBI" id="CHEBI:30616"/>
    </ligand>
</feature>
<dbReference type="InterPro" id="IPR017441">
    <property type="entry name" value="Protein_kinase_ATP_BS"/>
</dbReference>
<keyword evidence="5" id="KW-0723">Serine/threonine-protein kinase</keyword>
<dbReference type="FunFam" id="3.30.200.20:FF:000042">
    <property type="entry name" value="Aurora kinase A"/>
    <property type="match status" value="1"/>
</dbReference>
<evidence type="ECO:0000256" key="4">
    <source>
        <dbReference type="PROSITE-ProRule" id="PRU10141"/>
    </source>
</evidence>
<evidence type="ECO:0000256" key="3">
    <source>
        <dbReference type="ARBA" id="ARBA00022840"/>
    </source>
</evidence>
<keyword evidence="5" id="KW-0808">Transferase</keyword>
<organism evidence="7 8">
    <name type="scientific">Blepharisma stoltei</name>
    <dbReference type="NCBI Taxonomy" id="1481888"/>
    <lineage>
        <taxon>Eukaryota</taxon>
        <taxon>Sar</taxon>
        <taxon>Alveolata</taxon>
        <taxon>Ciliophora</taxon>
        <taxon>Postciliodesmatophora</taxon>
        <taxon>Heterotrichea</taxon>
        <taxon>Heterotrichida</taxon>
        <taxon>Blepharismidae</taxon>
        <taxon>Blepharisma</taxon>
    </lineage>
</organism>
<keyword evidence="5" id="KW-0418">Kinase</keyword>
<evidence type="ECO:0000256" key="1">
    <source>
        <dbReference type="ARBA" id="ARBA00011245"/>
    </source>
</evidence>
<dbReference type="SUPFAM" id="SSF56112">
    <property type="entry name" value="Protein kinase-like (PK-like)"/>
    <property type="match status" value="1"/>
</dbReference>
<reference evidence="7" key="1">
    <citation type="submission" date="2021-09" db="EMBL/GenBank/DDBJ databases">
        <authorList>
            <consortium name="AG Swart"/>
            <person name="Singh M."/>
            <person name="Singh A."/>
            <person name="Seah K."/>
            <person name="Emmerich C."/>
        </authorList>
    </citation>
    <scope>NUCLEOTIDE SEQUENCE</scope>
    <source>
        <strain evidence="7">ATCC30299</strain>
    </source>
</reference>
<dbReference type="CDD" id="cd05117">
    <property type="entry name" value="STKc_CAMK"/>
    <property type="match status" value="1"/>
</dbReference>
<gene>
    <name evidence="7" type="ORF">BSTOLATCC_MIC49171</name>
</gene>
<dbReference type="SMART" id="SM00220">
    <property type="entry name" value="S_TKc"/>
    <property type="match status" value="1"/>
</dbReference>
<dbReference type="Gene3D" id="1.10.510.10">
    <property type="entry name" value="Transferase(Phosphotransferase) domain 1"/>
    <property type="match status" value="1"/>
</dbReference>
<sequence>MSLFEQQDELARESNKFWMNTSYFPESAIIFRDQIYEKPKNKEKKLIEAILTKDSIVKISKNCVFKMASIHWKLVTPFIEEQNGETFYGFTLGHENCNRDFYVNNENSLNDWINHLQQFCIMTDFDNDFVIIKELGEGSFSKVYLAANCLTKTIYAVKAISKETLFENSVNFVNQINEIALLRKVNHPNIIKLHMVYENEDYIYLVLDYAEGGDLYQRMLKKNTLSEAEASIIGVKMLDILEYLESMHIVHRDIKLENILLTSKDRIDNFILADFGLAEELKEESTKKCGSPGYVAPEILRNHSYSCKVDLYSTGIVLYILISGKMPFSGRNAKETLIKNKEGVISFHNQIWKNKSKNAIDAVIKLTEKEPEFRPSPREAFALPFFNSGAINSTSLLKLDSLKKNLDTSRAKNEPFELLLRNGQKSKCNDK</sequence>
<keyword evidence="3 4" id="KW-0067">ATP-binding</keyword>
<comment type="similarity">
    <text evidence="5">Belongs to the protein kinase superfamily.</text>
</comment>
<proteinExistence type="inferred from homology"/>
<comment type="caution">
    <text evidence="7">The sequence shown here is derived from an EMBL/GenBank/DDBJ whole genome shotgun (WGS) entry which is preliminary data.</text>
</comment>
<dbReference type="InterPro" id="IPR011009">
    <property type="entry name" value="Kinase-like_dom_sf"/>
</dbReference>
<evidence type="ECO:0000313" key="7">
    <source>
        <dbReference type="EMBL" id="CAG9329538.1"/>
    </source>
</evidence>
<evidence type="ECO:0000259" key="6">
    <source>
        <dbReference type="PROSITE" id="PS50011"/>
    </source>
</evidence>
<dbReference type="InterPro" id="IPR008271">
    <property type="entry name" value="Ser/Thr_kinase_AS"/>
</dbReference>
<evidence type="ECO:0000256" key="5">
    <source>
        <dbReference type="RuleBase" id="RU000304"/>
    </source>
</evidence>
<dbReference type="GO" id="GO:0004674">
    <property type="term" value="F:protein serine/threonine kinase activity"/>
    <property type="evidence" value="ECO:0007669"/>
    <property type="project" value="UniProtKB-KW"/>
</dbReference>
<name>A0AAU9JU74_9CILI</name>
<dbReference type="FunFam" id="1.10.510.10:FF:000571">
    <property type="entry name" value="Maternal embryonic leucine zipper kinase"/>
    <property type="match status" value="1"/>
</dbReference>
<dbReference type="Proteomes" id="UP001162131">
    <property type="component" value="Unassembled WGS sequence"/>
</dbReference>
<protein>
    <recommendedName>
        <fullName evidence="6">Protein kinase domain-containing protein</fullName>
    </recommendedName>
</protein>
<dbReference type="GO" id="GO:0005524">
    <property type="term" value="F:ATP binding"/>
    <property type="evidence" value="ECO:0007669"/>
    <property type="project" value="UniProtKB-UniRule"/>
</dbReference>
<keyword evidence="8" id="KW-1185">Reference proteome</keyword>
<dbReference type="InterPro" id="IPR000719">
    <property type="entry name" value="Prot_kinase_dom"/>
</dbReference>
<accession>A0AAU9JU74</accession>
<dbReference type="PROSITE" id="PS50011">
    <property type="entry name" value="PROTEIN_KINASE_DOM"/>
    <property type="match status" value="1"/>
</dbReference>
<keyword evidence="2 4" id="KW-0547">Nucleotide-binding</keyword>
<dbReference type="Gene3D" id="3.30.200.20">
    <property type="entry name" value="Phosphorylase Kinase, domain 1"/>
    <property type="match status" value="1"/>
</dbReference>
<dbReference type="EMBL" id="CAJZBQ010000048">
    <property type="protein sequence ID" value="CAG9329538.1"/>
    <property type="molecule type" value="Genomic_DNA"/>
</dbReference>
<comment type="subunit">
    <text evidence="1">Monomer.</text>
</comment>